<dbReference type="GO" id="GO:0045893">
    <property type="term" value="P:positive regulation of DNA-templated transcription"/>
    <property type="evidence" value="ECO:0000269"/>
    <property type="project" value="CollecTF"/>
</dbReference>
<evidence type="ECO:0000313" key="6">
    <source>
        <dbReference type="EMBL" id="ABJ13886.1"/>
    </source>
</evidence>
<dbReference type="KEGG" id="pau:PA14_59770"/>
<proteinExistence type="predicted"/>
<evidence type="ECO:0000259" key="4">
    <source>
        <dbReference type="PROSITE" id="PS50043"/>
    </source>
</evidence>
<keyword evidence="2" id="KW-0238">DNA-binding</keyword>
<sequence length="231" mass="25995">MRPGSIVGIRTQEKPMSKLKIVLADDHPIVRMGVCDMLERDGRFEVVGEASTPSELVEVCRQSEPHIAITDYSMPGDERYGDGLKLIDYLLRNFPRTKVLIFTMVGNRLILDSLYDHGVSGVVLKSGELDELLLALDVVKQNRVYRGANMLDPTSVLANRDEVESRFARLSMKEFEVLRHFVSGSNVCDIARLLKRSVKTVSTQKVSAMRKLEVNSDQALMTFCVHANLFH</sequence>
<evidence type="ECO:0000256" key="3">
    <source>
        <dbReference type="PROSITE-ProRule" id="PRU00169"/>
    </source>
</evidence>
<dbReference type="Pfam" id="PF00196">
    <property type="entry name" value="GerE"/>
    <property type="match status" value="1"/>
</dbReference>
<dbReference type="SMART" id="SM00448">
    <property type="entry name" value="REC"/>
    <property type="match status" value="1"/>
</dbReference>
<dbReference type="InterPro" id="IPR039420">
    <property type="entry name" value="WalR-like"/>
</dbReference>
<gene>
    <name evidence="6" type="primary">rcsB</name>
    <name evidence="6" type="ordered locus">PA14_59770</name>
</gene>
<dbReference type="EMBL" id="CP000438">
    <property type="protein sequence ID" value="ABJ13886.1"/>
    <property type="molecule type" value="Genomic_DNA"/>
</dbReference>
<dbReference type="PANTHER" id="PTHR43214">
    <property type="entry name" value="TWO-COMPONENT RESPONSE REGULATOR"/>
    <property type="match status" value="1"/>
</dbReference>
<dbReference type="AlphaFoldDB" id="A0A0H2ZHG6"/>
<dbReference type="PROSITE" id="PS50043">
    <property type="entry name" value="HTH_LUXR_2"/>
    <property type="match status" value="1"/>
</dbReference>
<dbReference type="InterPro" id="IPR011006">
    <property type="entry name" value="CheY-like_superfamily"/>
</dbReference>
<dbReference type="SUPFAM" id="SSF52172">
    <property type="entry name" value="CheY-like"/>
    <property type="match status" value="1"/>
</dbReference>
<dbReference type="InterPro" id="IPR001789">
    <property type="entry name" value="Sig_transdc_resp-reg_receiver"/>
</dbReference>
<dbReference type="Proteomes" id="UP000000653">
    <property type="component" value="Chromosome"/>
</dbReference>
<evidence type="ECO:0000313" key="7">
    <source>
        <dbReference type="Proteomes" id="UP000000653"/>
    </source>
</evidence>
<feature type="domain" description="HTH luxR-type" evidence="4">
    <location>
        <begin position="163"/>
        <end position="228"/>
    </location>
</feature>
<reference evidence="6 7" key="1">
    <citation type="journal article" date="2006" name="Genome Biol.">
        <title>Genomic analysis reveals that Pseudomonas aeruginosa virulence is combinatorial.</title>
        <authorList>
            <person name="Lee D.G."/>
            <person name="Urbach J.M."/>
            <person name="Wu G."/>
            <person name="Liberati N.T."/>
            <person name="Feinbaum R.L."/>
            <person name="Miyata S."/>
            <person name="Diggins L.T."/>
            <person name="He J."/>
            <person name="Saucier M."/>
            <person name="Deziel E."/>
            <person name="Friedman L."/>
            <person name="Li L."/>
            <person name="Grills G."/>
            <person name="Montgomery K."/>
            <person name="Kucherlapati R."/>
            <person name="Rahme L.G."/>
            <person name="Ausubel F.M."/>
        </authorList>
    </citation>
    <scope>NUCLEOTIDE SEQUENCE [LARGE SCALE GENOMIC DNA]</scope>
    <source>
        <strain evidence="6 7">UCBPP-PA14</strain>
    </source>
</reference>
<organism evidence="6 7">
    <name type="scientific">Pseudomonas aeruginosa (strain UCBPP-PA14)</name>
    <dbReference type="NCBI Taxonomy" id="208963"/>
    <lineage>
        <taxon>Bacteria</taxon>
        <taxon>Pseudomonadati</taxon>
        <taxon>Pseudomonadota</taxon>
        <taxon>Gammaproteobacteria</taxon>
        <taxon>Pseudomonadales</taxon>
        <taxon>Pseudomonadaceae</taxon>
        <taxon>Pseudomonas</taxon>
    </lineage>
</organism>
<dbReference type="InterPro" id="IPR058245">
    <property type="entry name" value="NreC/VraR/RcsB-like_REC"/>
</dbReference>
<protein>
    <submittedName>
        <fullName evidence="6">Putative two component response regulator</fullName>
    </submittedName>
</protein>
<keyword evidence="1 3" id="KW-0597">Phosphoprotein</keyword>
<dbReference type="CDD" id="cd17535">
    <property type="entry name" value="REC_NarL-like"/>
    <property type="match status" value="1"/>
</dbReference>
<evidence type="ECO:0000256" key="2">
    <source>
        <dbReference type="ARBA" id="ARBA00023125"/>
    </source>
</evidence>
<dbReference type="InterPro" id="IPR000792">
    <property type="entry name" value="Tscrpt_reg_LuxR_C"/>
</dbReference>
<dbReference type="InterPro" id="IPR016032">
    <property type="entry name" value="Sig_transdc_resp-reg_C-effctor"/>
</dbReference>
<dbReference type="Pfam" id="PF00072">
    <property type="entry name" value="Response_reg"/>
    <property type="match status" value="1"/>
</dbReference>
<dbReference type="GO" id="GO:0003677">
    <property type="term" value="F:DNA binding"/>
    <property type="evidence" value="ECO:0007669"/>
    <property type="project" value="UniProtKB-KW"/>
</dbReference>
<feature type="modified residue" description="4-aspartylphosphate" evidence="3">
    <location>
        <position position="71"/>
    </location>
</feature>
<dbReference type="GO" id="GO:0000160">
    <property type="term" value="P:phosphorelay signal transduction system"/>
    <property type="evidence" value="ECO:0007669"/>
    <property type="project" value="InterPro"/>
</dbReference>
<name>A0A0H2ZHG6_PSEAB</name>
<dbReference type="Gene3D" id="3.40.50.2300">
    <property type="match status" value="1"/>
</dbReference>
<feature type="domain" description="Response regulatory" evidence="5">
    <location>
        <begin position="20"/>
        <end position="140"/>
    </location>
</feature>
<dbReference type="SMART" id="SM00421">
    <property type="entry name" value="HTH_LUXR"/>
    <property type="match status" value="1"/>
</dbReference>
<dbReference type="CollecTF" id="EXPREG_000000d0"/>
<dbReference type="PROSITE" id="PS00622">
    <property type="entry name" value="HTH_LUXR_1"/>
    <property type="match status" value="1"/>
</dbReference>
<dbReference type="HOGENOM" id="CLU_000445_90_1_6"/>
<dbReference type="SMR" id="A0A0H2ZHG6"/>
<accession>A0A0H2ZHG6</accession>
<dbReference type="BioCyc" id="PAER208963:G1G74-5043-MONOMER"/>
<dbReference type="PANTHER" id="PTHR43214:SF17">
    <property type="entry name" value="TRANSCRIPTIONAL REGULATORY PROTEIN RCSB"/>
    <property type="match status" value="1"/>
</dbReference>
<dbReference type="CDD" id="cd06170">
    <property type="entry name" value="LuxR_C_like"/>
    <property type="match status" value="1"/>
</dbReference>
<dbReference type="PROSITE" id="PS50110">
    <property type="entry name" value="RESPONSE_REGULATORY"/>
    <property type="match status" value="1"/>
</dbReference>
<dbReference type="SUPFAM" id="SSF46894">
    <property type="entry name" value="C-terminal effector domain of the bipartite response regulators"/>
    <property type="match status" value="1"/>
</dbReference>
<evidence type="ECO:0000259" key="5">
    <source>
        <dbReference type="PROSITE" id="PS50110"/>
    </source>
</evidence>
<evidence type="ECO:0000256" key="1">
    <source>
        <dbReference type="ARBA" id="ARBA00022553"/>
    </source>
</evidence>